<protein>
    <recommendedName>
        <fullName evidence="1">alkaline phosphatase</fullName>
        <ecNumber evidence="1">3.1.3.1</ecNumber>
    </recommendedName>
</protein>
<dbReference type="CDD" id="cd16012">
    <property type="entry name" value="ALP"/>
    <property type="match status" value="1"/>
</dbReference>
<evidence type="ECO:0000256" key="1">
    <source>
        <dbReference type="ARBA" id="ARBA00012647"/>
    </source>
</evidence>
<dbReference type="InterPro" id="IPR017850">
    <property type="entry name" value="Alkaline_phosphatase_core_sf"/>
</dbReference>
<comment type="similarity">
    <text evidence="3">Belongs to the alkaline phosphatase family.</text>
</comment>
<name>A0ABM1BKB9_LIMPO</name>
<dbReference type="PANTHER" id="PTHR11596">
    <property type="entry name" value="ALKALINE PHOSPHATASE"/>
    <property type="match status" value="1"/>
</dbReference>
<evidence type="ECO:0000256" key="2">
    <source>
        <dbReference type="ARBA" id="ARBA00022553"/>
    </source>
</evidence>
<keyword evidence="4" id="KW-0732">Signal</keyword>
<reference evidence="6" key="1">
    <citation type="submission" date="2025-08" db="UniProtKB">
        <authorList>
            <consortium name="RefSeq"/>
        </authorList>
    </citation>
    <scope>IDENTIFICATION</scope>
    <source>
        <tissue evidence="6">Muscle</tissue>
    </source>
</reference>
<evidence type="ECO:0000313" key="6">
    <source>
        <dbReference type="RefSeq" id="XP_013783704.1"/>
    </source>
</evidence>
<evidence type="ECO:0000313" key="5">
    <source>
        <dbReference type="Proteomes" id="UP000694941"/>
    </source>
</evidence>
<keyword evidence="2" id="KW-0597">Phosphoprotein</keyword>
<dbReference type="InterPro" id="IPR001952">
    <property type="entry name" value="Alkaline_phosphatase"/>
</dbReference>
<dbReference type="GeneID" id="106467869"/>
<dbReference type="Pfam" id="PF00245">
    <property type="entry name" value="Alk_phosphatase"/>
    <property type="match status" value="1"/>
</dbReference>
<dbReference type="Gene3D" id="3.40.720.10">
    <property type="entry name" value="Alkaline Phosphatase, subunit A"/>
    <property type="match status" value="1"/>
</dbReference>
<dbReference type="Proteomes" id="UP000694941">
    <property type="component" value="Unplaced"/>
</dbReference>
<feature type="signal peptide" evidence="4">
    <location>
        <begin position="1"/>
        <end position="21"/>
    </location>
</feature>
<gene>
    <name evidence="6" type="primary">LOC106467869</name>
</gene>
<accession>A0ABM1BKB9</accession>
<organism evidence="5 6">
    <name type="scientific">Limulus polyphemus</name>
    <name type="common">Atlantic horseshoe crab</name>
    <dbReference type="NCBI Taxonomy" id="6850"/>
    <lineage>
        <taxon>Eukaryota</taxon>
        <taxon>Metazoa</taxon>
        <taxon>Ecdysozoa</taxon>
        <taxon>Arthropoda</taxon>
        <taxon>Chelicerata</taxon>
        <taxon>Merostomata</taxon>
        <taxon>Xiphosura</taxon>
        <taxon>Limulidae</taxon>
        <taxon>Limulus</taxon>
    </lineage>
</organism>
<keyword evidence="5" id="KW-1185">Reference proteome</keyword>
<dbReference type="PRINTS" id="PR00113">
    <property type="entry name" value="ALKPHPHTASE"/>
</dbReference>
<dbReference type="SUPFAM" id="SSF53649">
    <property type="entry name" value="Alkaline phosphatase-like"/>
    <property type="match status" value="1"/>
</dbReference>
<evidence type="ECO:0000256" key="3">
    <source>
        <dbReference type="RuleBase" id="RU003946"/>
    </source>
</evidence>
<dbReference type="RefSeq" id="XP_013783704.1">
    <property type="nucleotide sequence ID" value="XM_013928250.2"/>
</dbReference>
<sequence>MRLLRMAAGLLLALITVVNNAKLPDFSIEEVTDLTTQNYWYQQARKTLKKNLKFSKYDHRRAKNLIMFLGDGMGMSTITASRIYKGQKAGLMGADAKLTFDEFPHTSLSKTYALDKQTSDSANTATAFLCGVKANYGTLGVNGKVLYENCKSSKDNYTNLQSILEWAQEDGKSTGFVTSTRVTHATPAGLYAHTASRNWEFESPDGDHECPDIALQLVKYMPGKNIQVILGGGRQAFFPNNESDVETKEKGKRTDRKYLIDEWLDDKKRISTRVHYVTNMTYLRSVKPEETDYLLGLLGYDNMPYELDRSKEEKEPAIWEMTDKAIRILRKNPNGFFLLVEGGRIDHAHHDGMAKKALEETVAMDKAIELALRLTDREDTLIVVTADHSHTMTISGYPKLGNNILGTSVSEEINVEYTVLSYANGPGYNTSRDNFENNITLGNEYKQPATFYLDSETHAGEDVPVFAIGPMAHLFQGVHDQSYIPHAMSFAACIGPSKDSAVTL</sequence>
<dbReference type="PANTHER" id="PTHR11596:SF5">
    <property type="entry name" value="ALKALINE PHOSPHATASE"/>
    <property type="match status" value="1"/>
</dbReference>
<dbReference type="SMART" id="SM00098">
    <property type="entry name" value="alkPPc"/>
    <property type="match status" value="1"/>
</dbReference>
<evidence type="ECO:0000256" key="4">
    <source>
        <dbReference type="SAM" id="SignalP"/>
    </source>
</evidence>
<dbReference type="EC" id="3.1.3.1" evidence="1"/>
<feature type="chain" id="PRO_5046375095" description="alkaline phosphatase" evidence="4">
    <location>
        <begin position="22"/>
        <end position="504"/>
    </location>
</feature>
<proteinExistence type="inferred from homology"/>